<feature type="region of interest" description="Disordered" evidence="1">
    <location>
        <begin position="43"/>
        <end position="82"/>
    </location>
</feature>
<evidence type="ECO:0000313" key="3">
    <source>
        <dbReference type="Proteomes" id="UP000186817"/>
    </source>
</evidence>
<dbReference type="AlphaFoldDB" id="A0A1Q9DXX0"/>
<protein>
    <submittedName>
        <fullName evidence="2">Uncharacterized protein</fullName>
    </submittedName>
</protein>
<organism evidence="2 3">
    <name type="scientific">Symbiodinium microadriaticum</name>
    <name type="common">Dinoflagellate</name>
    <name type="synonym">Zooxanthella microadriatica</name>
    <dbReference type="NCBI Taxonomy" id="2951"/>
    <lineage>
        <taxon>Eukaryota</taxon>
        <taxon>Sar</taxon>
        <taxon>Alveolata</taxon>
        <taxon>Dinophyceae</taxon>
        <taxon>Suessiales</taxon>
        <taxon>Symbiodiniaceae</taxon>
        <taxon>Symbiodinium</taxon>
    </lineage>
</organism>
<proteinExistence type="predicted"/>
<keyword evidence="3" id="KW-1185">Reference proteome</keyword>
<dbReference type="Proteomes" id="UP000186817">
    <property type="component" value="Unassembled WGS sequence"/>
</dbReference>
<accession>A0A1Q9DXX0</accession>
<comment type="caution">
    <text evidence="2">The sequence shown here is derived from an EMBL/GenBank/DDBJ whole genome shotgun (WGS) entry which is preliminary data.</text>
</comment>
<gene>
    <name evidence="2" type="ORF">AK812_SmicGene17393</name>
</gene>
<dbReference type="EMBL" id="LSRX01000343">
    <property type="protein sequence ID" value="OLP99996.1"/>
    <property type="molecule type" value="Genomic_DNA"/>
</dbReference>
<evidence type="ECO:0000256" key="1">
    <source>
        <dbReference type="SAM" id="MobiDB-lite"/>
    </source>
</evidence>
<name>A0A1Q9DXX0_SYMMI</name>
<reference evidence="2 3" key="1">
    <citation type="submission" date="2016-02" db="EMBL/GenBank/DDBJ databases">
        <title>Genome analysis of coral dinoflagellate symbionts highlights evolutionary adaptations to a symbiotic lifestyle.</title>
        <authorList>
            <person name="Aranda M."/>
            <person name="Li Y."/>
            <person name="Liew Y.J."/>
            <person name="Baumgarten S."/>
            <person name="Simakov O."/>
            <person name="Wilson M."/>
            <person name="Piel J."/>
            <person name="Ashoor H."/>
            <person name="Bougouffa S."/>
            <person name="Bajic V.B."/>
            <person name="Ryu T."/>
            <person name="Ravasi T."/>
            <person name="Bayer T."/>
            <person name="Micklem G."/>
            <person name="Kim H."/>
            <person name="Bhak J."/>
            <person name="Lajeunesse T.C."/>
            <person name="Voolstra C.R."/>
        </authorList>
    </citation>
    <scope>NUCLEOTIDE SEQUENCE [LARGE SCALE GENOMIC DNA]</scope>
    <source>
        <strain evidence="2 3">CCMP2467</strain>
    </source>
</reference>
<evidence type="ECO:0000313" key="2">
    <source>
        <dbReference type="EMBL" id="OLP99996.1"/>
    </source>
</evidence>
<sequence length="82" mass="9341">MSRTCYRLDDLMPHAFPVDDMNLATMGHRKLLQSIAGNAMSVSQYSQVSQVTRAGADDDEDEYEEEEEEEEEDLELKKGHCT</sequence>
<feature type="compositionally biased region" description="Acidic residues" evidence="1">
    <location>
        <begin position="57"/>
        <end position="74"/>
    </location>
</feature>